<organism evidence="1 2">
    <name type="scientific">Neonectria magnoliae</name>
    <dbReference type="NCBI Taxonomy" id="2732573"/>
    <lineage>
        <taxon>Eukaryota</taxon>
        <taxon>Fungi</taxon>
        <taxon>Dikarya</taxon>
        <taxon>Ascomycota</taxon>
        <taxon>Pezizomycotina</taxon>
        <taxon>Sordariomycetes</taxon>
        <taxon>Hypocreomycetidae</taxon>
        <taxon>Hypocreales</taxon>
        <taxon>Nectriaceae</taxon>
        <taxon>Neonectria</taxon>
    </lineage>
</organism>
<name>A0ABR1I454_9HYPO</name>
<dbReference type="EMBL" id="JAZAVK010000049">
    <property type="protein sequence ID" value="KAK7427790.1"/>
    <property type="molecule type" value="Genomic_DNA"/>
</dbReference>
<evidence type="ECO:0000313" key="1">
    <source>
        <dbReference type="EMBL" id="KAK7427790.1"/>
    </source>
</evidence>
<keyword evidence="2" id="KW-1185">Reference proteome</keyword>
<proteinExistence type="predicted"/>
<dbReference type="Gene3D" id="1.25.40.10">
    <property type="entry name" value="Tetratricopeptide repeat domain"/>
    <property type="match status" value="1"/>
</dbReference>
<dbReference type="InterPro" id="IPR011990">
    <property type="entry name" value="TPR-like_helical_dom_sf"/>
</dbReference>
<comment type="caution">
    <text evidence="1">The sequence shown here is derived from an EMBL/GenBank/DDBJ whole genome shotgun (WGS) entry which is preliminary data.</text>
</comment>
<sequence length="123" mass="13778">MDHVPSFPERFDVPRPDDNTQKCLEDVATSHTSLAQGYLLLDQFQPTIEHCQKCISLGARLPDVQSSDAIPQFALIYQAWGWLGLGDYGKAADLASQVIQFRENKFGPNDKQSLTNWLELQAA</sequence>
<dbReference type="Proteomes" id="UP001498421">
    <property type="component" value="Unassembled WGS sequence"/>
</dbReference>
<accession>A0ABR1I454</accession>
<dbReference type="SUPFAM" id="SSF48452">
    <property type="entry name" value="TPR-like"/>
    <property type="match status" value="1"/>
</dbReference>
<reference evidence="1 2" key="1">
    <citation type="journal article" date="2025" name="Microbiol. Resour. Announc.">
        <title>Draft genome sequences for Neonectria magnoliae and Neonectria punicea, canker pathogens of Liriodendron tulipifera and Acer saccharum in West Virginia.</title>
        <authorList>
            <person name="Petronek H.M."/>
            <person name="Kasson M.T."/>
            <person name="Metheny A.M."/>
            <person name="Stauder C.M."/>
            <person name="Lovett B."/>
            <person name="Lynch S.C."/>
            <person name="Garnas J.R."/>
            <person name="Kasson L.R."/>
            <person name="Stajich J.E."/>
        </authorList>
    </citation>
    <scope>NUCLEOTIDE SEQUENCE [LARGE SCALE GENOMIC DNA]</scope>
    <source>
        <strain evidence="1 2">NRRL 64651</strain>
    </source>
</reference>
<protein>
    <submittedName>
        <fullName evidence="1">Uncharacterized protein</fullName>
    </submittedName>
</protein>
<evidence type="ECO:0000313" key="2">
    <source>
        <dbReference type="Proteomes" id="UP001498421"/>
    </source>
</evidence>
<gene>
    <name evidence="1" type="ORF">QQZ08_005728</name>
</gene>